<reference evidence="3" key="1">
    <citation type="submission" date="2023-11" db="EMBL/GenBank/DDBJ databases">
        <title>Genome Sequence of Bacillus pseudomycoides stain BUPM19.</title>
        <authorList>
            <person name="Farhat A."/>
        </authorList>
    </citation>
    <scope>NUCLEOTIDE SEQUENCE [LARGE SCALE GENOMIC DNA]</scope>
    <source>
        <strain evidence="3">BUPM19</strain>
    </source>
</reference>
<name>A0ABU5JS65_9BACI</name>
<dbReference type="RefSeq" id="WP_374216866.1">
    <property type="nucleotide sequence ID" value="NZ_JAXOVW010000005.1"/>
</dbReference>
<comment type="caution">
    <text evidence="2">The sequence shown here is derived from an EMBL/GenBank/DDBJ whole genome shotgun (WGS) entry which is preliminary data.</text>
</comment>
<organism evidence="2 3">
    <name type="scientific">Bacillus bingmayongensis</name>
    <dbReference type="NCBI Taxonomy" id="1150157"/>
    <lineage>
        <taxon>Bacteria</taxon>
        <taxon>Bacillati</taxon>
        <taxon>Bacillota</taxon>
        <taxon>Bacilli</taxon>
        <taxon>Bacillales</taxon>
        <taxon>Bacillaceae</taxon>
        <taxon>Bacillus</taxon>
    </lineage>
</organism>
<proteinExistence type="predicted"/>
<evidence type="ECO:0000313" key="2">
    <source>
        <dbReference type="EMBL" id="MDZ5606287.1"/>
    </source>
</evidence>
<sequence>MNSSRFFSCTRNEKMVVQKLFESVKHPFMYEFLVKPKAMHQVNKEYQEGISGVMGERCLISMEHGKSEGRGESVGKNRISVYKYLSGQESKMFQCCSSERIPSDKFDFSGISVEAASKKKGILFVMNPIGGGVEYYQNTYIEQNKHKYRVYKMTFRAGIFRIEDMSQEVPMHYNFEFHNYDENSFQSLLKSMDIELIYINHFIKFPIFELMGFIRYSGIDYIYFIHDFFCICPLVNLIKKSGPYCNNETDVNICKRCLDGFGETDIQTWRKNFESFLSKAQMVIAPSNSAKEIVKKHFPHITIDVQEHPLSPNIYYTYNPEFANEKELNVAFIGSIQKNKGSHILYKLKMEIERRKLPLCIKVIGLTDRHKRKFVSPSGRFIVTGPYDNRQISDLLAEHKISIVITSSICPETFSYTTSEAMFSGYPVIAFDMGAPAERIKKYNGGWILKEVSSMSVLQLLQKLLVSRGEILGKVRNLSVVCQNKGIF</sequence>
<dbReference type="GO" id="GO:0016757">
    <property type="term" value="F:glycosyltransferase activity"/>
    <property type="evidence" value="ECO:0007669"/>
    <property type="project" value="UniProtKB-KW"/>
</dbReference>
<dbReference type="Gene3D" id="3.40.50.2000">
    <property type="entry name" value="Glycogen Phosphorylase B"/>
    <property type="match status" value="1"/>
</dbReference>
<dbReference type="EMBL" id="JAXOVW010000005">
    <property type="protein sequence ID" value="MDZ5606287.1"/>
    <property type="molecule type" value="Genomic_DNA"/>
</dbReference>
<accession>A0ABU5JS65</accession>
<dbReference type="InterPro" id="IPR001296">
    <property type="entry name" value="Glyco_trans_1"/>
</dbReference>
<feature type="domain" description="Glycosyl transferase family 1" evidence="1">
    <location>
        <begin position="323"/>
        <end position="466"/>
    </location>
</feature>
<dbReference type="Proteomes" id="UP001291930">
    <property type="component" value="Unassembled WGS sequence"/>
</dbReference>
<dbReference type="SUPFAM" id="SSF53756">
    <property type="entry name" value="UDP-Glycosyltransferase/glycogen phosphorylase"/>
    <property type="match status" value="1"/>
</dbReference>
<dbReference type="Pfam" id="PF00534">
    <property type="entry name" value="Glycos_transf_1"/>
    <property type="match status" value="1"/>
</dbReference>
<keyword evidence="2" id="KW-0328">Glycosyltransferase</keyword>
<keyword evidence="3" id="KW-1185">Reference proteome</keyword>
<evidence type="ECO:0000313" key="3">
    <source>
        <dbReference type="Proteomes" id="UP001291930"/>
    </source>
</evidence>
<gene>
    <name evidence="2" type="ORF">U2I54_04000</name>
</gene>
<dbReference type="EC" id="2.4.-.-" evidence="2"/>
<keyword evidence="2" id="KW-0808">Transferase</keyword>
<protein>
    <submittedName>
        <fullName evidence="2">Glycosyltransferase</fullName>
        <ecNumber evidence="2">2.4.-.-</ecNumber>
    </submittedName>
</protein>
<evidence type="ECO:0000259" key="1">
    <source>
        <dbReference type="Pfam" id="PF00534"/>
    </source>
</evidence>